<gene>
    <name evidence="8" type="ORF">HHK36_029583</name>
</gene>
<dbReference type="Gene3D" id="1.20.5.4130">
    <property type="match status" value="1"/>
</dbReference>
<dbReference type="OrthoDB" id="646178at2759"/>
<proteinExistence type="predicted"/>
<dbReference type="EMBL" id="JABCRI010000023">
    <property type="protein sequence ID" value="KAF8378244.1"/>
    <property type="molecule type" value="Genomic_DNA"/>
</dbReference>
<dbReference type="InterPro" id="IPR036388">
    <property type="entry name" value="WH-like_DNA-bd_sf"/>
</dbReference>
<dbReference type="Gene3D" id="3.80.10.10">
    <property type="entry name" value="Ribonuclease Inhibitor"/>
    <property type="match status" value="1"/>
</dbReference>
<evidence type="ECO:0000259" key="5">
    <source>
        <dbReference type="Pfam" id="PF18052"/>
    </source>
</evidence>
<feature type="region of interest" description="Disordered" evidence="4">
    <location>
        <begin position="125"/>
        <end position="148"/>
    </location>
</feature>
<feature type="compositionally biased region" description="Basic and acidic residues" evidence="4">
    <location>
        <begin position="125"/>
        <end position="141"/>
    </location>
</feature>
<evidence type="ECO:0000259" key="7">
    <source>
        <dbReference type="Pfam" id="PF23598"/>
    </source>
</evidence>
<feature type="domain" description="Disease resistance N-terminal" evidence="5">
    <location>
        <begin position="6"/>
        <end position="91"/>
    </location>
</feature>
<organism evidence="8 9">
    <name type="scientific">Tetracentron sinense</name>
    <name type="common">Spur-leaf</name>
    <dbReference type="NCBI Taxonomy" id="13715"/>
    <lineage>
        <taxon>Eukaryota</taxon>
        <taxon>Viridiplantae</taxon>
        <taxon>Streptophyta</taxon>
        <taxon>Embryophyta</taxon>
        <taxon>Tracheophyta</taxon>
        <taxon>Spermatophyta</taxon>
        <taxon>Magnoliopsida</taxon>
        <taxon>Trochodendrales</taxon>
        <taxon>Trochodendraceae</taxon>
        <taxon>Tetracentron</taxon>
    </lineage>
</organism>
<feature type="domain" description="Disease resistance R13L4/SHOC-2-like LRR" evidence="7">
    <location>
        <begin position="359"/>
        <end position="657"/>
    </location>
</feature>
<dbReference type="InterPro" id="IPR058922">
    <property type="entry name" value="WHD_DRP"/>
</dbReference>
<dbReference type="OMA" id="CCIFPEN"/>
<accession>A0A834YBJ5</accession>
<dbReference type="Pfam" id="PF18052">
    <property type="entry name" value="Rx_N"/>
    <property type="match status" value="1"/>
</dbReference>
<reference evidence="8 9" key="1">
    <citation type="submission" date="2020-04" db="EMBL/GenBank/DDBJ databases">
        <title>Plant Genome Project.</title>
        <authorList>
            <person name="Zhang R.-G."/>
        </authorList>
    </citation>
    <scope>NUCLEOTIDE SEQUENCE [LARGE SCALE GENOMIC DNA]</scope>
    <source>
        <strain evidence="8">YNK0</strain>
        <tissue evidence="8">Leaf</tissue>
    </source>
</reference>
<dbReference type="PANTHER" id="PTHR47186:SF12">
    <property type="entry name" value="NB-ARC DOMAIN-CONTAINING PROTEIN"/>
    <property type="match status" value="1"/>
</dbReference>
<sequence length="706" mass="79549">MADALVNFFLQRLDSILLQEPETFSGLEDQILWLMSILNEIGWLFGDIRRRTGGDDAVHSWVRELRDIVHDMDDCIDEFIIQMYNQNGSSRTASTAHFESELEKINARLAEFIDSMSKFDNLTAAEERRKEDMESSYKVDEGETSSPSSHSLNFASLAYYLGSCLRYCCNFSGKERREEENESSSKADEGEASCSFNFRLNYRNLPYYLRSCLMYCCIFPEKYWIPKGRLIRLLVAEGLVQEIPGVIMEDIAEQNIEKLVSLGMLQIVEQHPGNGTKFSFPSSCREFTICVMEEEDFITAFTSSDSDIPPTARRVSIHSNSKNIPPNLNTLPIRSLFMFTIKDLSEVGWESLKLVFYGVKLLRVLDLEETNIKCLPDEIGDLIHLRYLGLKKTGLTELPESLSNLRNLQTLDIRWCGKLTALPSGILKIPGLRHLKMFKNIGVCGLKVPSGIGRMKNLQTFTGLHAGDGIAGELGSLIQLRRLGVMDVAENVASELCASIMKMESLLSLSLQAKSSFPVRTLPPLEPFSPPPLIRKLCLEGGLGKIPKWLGLMGSLTNLRLGFSHLSENPALVLQLLPNLKNLSLWQAHDAKQIGKEFCGVGGFPKLEILSIASHVLEEWTELEEGALPSLKYLHFHNCLKLRMLPEGLQSVTTLQQLDLLPLLNDHAERLKPDGGGDNYKIKHIPIVRFHIVEQLMNQRIREEIG</sequence>
<dbReference type="PANTHER" id="PTHR47186">
    <property type="entry name" value="LEUCINE-RICH REPEAT-CONTAINING PROTEIN 57"/>
    <property type="match status" value="1"/>
</dbReference>
<keyword evidence="9" id="KW-1185">Reference proteome</keyword>
<keyword evidence="2" id="KW-0547">Nucleotide-binding</keyword>
<dbReference type="InterPro" id="IPR032675">
    <property type="entry name" value="LRR_dom_sf"/>
</dbReference>
<dbReference type="CDD" id="cd14798">
    <property type="entry name" value="RX-CC_like"/>
    <property type="match status" value="1"/>
</dbReference>
<evidence type="ECO:0000313" key="8">
    <source>
        <dbReference type="EMBL" id="KAF8378244.1"/>
    </source>
</evidence>
<dbReference type="GO" id="GO:0006952">
    <property type="term" value="P:defense response"/>
    <property type="evidence" value="ECO:0007669"/>
    <property type="project" value="UniProtKB-KW"/>
</dbReference>
<dbReference type="AlphaFoldDB" id="A0A834YBJ5"/>
<evidence type="ECO:0000256" key="1">
    <source>
        <dbReference type="ARBA" id="ARBA00022737"/>
    </source>
</evidence>
<dbReference type="Proteomes" id="UP000655225">
    <property type="component" value="Unassembled WGS sequence"/>
</dbReference>
<dbReference type="Pfam" id="PF23598">
    <property type="entry name" value="LRR_14"/>
    <property type="match status" value="1"/>
</dbReference>
<evidence type="ECO:0000256" key="4">
    <source>
        <dbReference type="SAM" id="MobiDB-lite"/>
    </source>
</evidence>
<dbReference type="GO" id="GO:0000166">
    <property type="term" value="F:nucleotide binding"/>
    <property type="evidence" value="ECO:0007669"/>
    <property type="project" value="UniProtKB-KW"/>
</dbReference>
<evidence type="ECO:0000259" key="6">
    <source>
        <dbReference type="Pfam" id="PF23559"/>
    </source>
</evidence>
<dbReference type="InterPro" id="IPR038005">
    <property type="entry name" value="RX-like_CC"/>
</dbReference>
<evidence type="ECO:0000313" key="9">
    <source>
        <dbReference type="Proteomes" id="UP000655225"/>
    </source>
</evidence>
<name>A0A834YBJ5_TETSI</name>
<evidence type="ECO:0008006" key="10">
    <source>
        <dbReference type="Google" id="ProtNLM"/>
    </source>
</evidence>
<dbReference type="InterPro" id="IPR041118">
    <property type="entry name" value="Rx_N"/>
</dbReference>
<dbReference type="Pfam" id="PF23559">
    <property type="entry name" value="WHD_DRP"/>
    <property type="match status" value="1"/>
</dbReference>
<dbReference type="SUPFAM" id="SSF52058">
    <property type="entry name" value="L domain-like"/>
    <property type="match status" value="1"/>
</dbReference>
<dbReference type="Gene3D" id="1.10.10.10">
    <property type="entry name" value="Winged helix-like DNA-binding domain superfamily/Winged helix DNA-binding domain"/>
    <property type="match status" value="1"/>
</dbReference>
<keyword evidence="1" id="KW-0677">Repeat</keyword>
<dbReference type="InterPro" id="IPR055414">
    <property type="entry name" value="LRR_R13L4/SHOC2-like"/>
</dbReference>
<protein>
    <recommendedName>
        <fullName evidence="10">Rx N-terminal domain-containing protein</fullName>
    </recommendedName>
</protein>
<keyword evidence="3" id="KW-0611">Plant defense</keyword>
<evidence type="ECO:0000256" key="2">
    <source>
        <dbReference type="ARBA" id="ARBA00022741"/>
    </source>
</evidence>
<comment type="caution">
    <text evidence="8">The sequence shown here is derived from an EMBL/GenBank/DDBJ whole genome shotgun (WGS) entry which is preliminary data.</text>
</comment>
<feature type="domain" description="Disease resistance protein winged helix" evidence="6">
    <location>
        <begin position="218"/>
        <end position="274"/>
    </location>
</feature>
<evidence type="ECO:0000256" key="3">
    <source>
        <dbReference type="ARBA" id="ARBA00022821"/>
    </source>
</evidence>